<evidence type="ECO:0000313" key="7">
    <source>
        <dbReference type="Proteomes" id="UP000280417"/>
    </source>
</evidence>
<dbReference type="Pfam" id="PF22722">
    <property type="entry name" value="NA-iREase1"/>
    <property type="match status" value="1"/>
</dbReference>
<evidence type="ECO:0000256" key="1">
    <source>
        <dbReference type="ARBA" id="ARBA00022603"/>
    </source>
</evidence>
<protein>
    <recommendedName>
        <fullName evidence="3">Methyltransferase</fullName>
        <ecNumber evidence="3">2.1.1.-</ecNumber>
    </recommendedName>
</protein>
<comment type="similarity">
    <text evidence="3">Belongs to the N(4)/N(6)-methyltransferase family.</text>
</comment>
<dbReference type="PANTHER" id="PTHR13370">
    <property type="entry name" value="RNA METHYLASE-RELATED"/>
    <property type="match status" value="1"/>
</dbReference>
<keyword evidence="2 6" id="KW-0808">Transferase</keyword>
<evidence type="ECO:0000259" key="4">
    <source>
        <dbReference type="Pfam" id="PF01555"/>
    </source>
</evidence>
<dbReference type="EMBL" id="QMQA01000356">
    <property type="protein sequence ID" value="RLE09654.1"/>
    <property type="molecule type" value="Genomic_DNA"/>
</dbReference>
<dbReference type="SUPFAM" id="SSF53335">
    <property type="entry name" value="S-adenosyl-L-methionine-dependent methyltransferases"/>
    <property type="match status" value="1"/>
</dbReference>
<feature type="domain" description="DNA methylase N-4/N-6" evidence="4">
    <location>
        <begin position="23"/>
        <end position="299"/>
    </location>
</feature>
<feature type="domain" description="NACHT-associated inactive Restriction Endonuclease 1 sensor" evidence="5">
    <location>
        <begin position="355"/>
        <end position="453"/>
    </location>
</feature>
<reference evidence="6 7" key="1">
    <citation type="submission" date="2018-06" db="EMBL/GenBank/DDBJ databases">
        <title>Extensive metabolic versatility and redundancy in microbially diverse, dynamic hydrothermal sediments.</title>
        <authorList>
            <person name="Dombrowski N."/>
            <person name="Teske A."/>
            <person name="Baker B.J."/>
        </authorList>
    </citation>
    <scope>NUCLEOTIDE SEQUENCE [LARGE SCALE GENOMIC DNA]</scope>
    <source>
        <strain evidence="6">B3_G15</strain>
    </source>
</reference>
<dbReference type="GO" id="GO:0032259">
    <property type="term" value="P:methylation"/>
    <property type="evidence" value="ECO:0007669"/>
    <property type="project" value="UniProtKB-KW"/>
</dbReference>
<dbReference type="InterPro" id="IPR001091">
    <property type="entry name" value="RM_Methyltransferase"/>
</dbReference>
<dbReference type="PRINTS" id="PR00508">
    <property type="entry name" value="S21N4MTFRASE"/>
</dbReference>
<dbReference type="InterPro" id="IPR002941">
    <property type="entry name" value="DNA_methylase_N4/N6"/>
</dbReference>
<evidence type="ECO:0000259" key="5">
    <source>
        <dbReference type="Pfam" id="PF22722"/>
    </source>
</evidence>
<dbReference type="Proteomes" id="UP000280417">
    <property type="component" value="Unassembled WGS sequence"/>
</dbReference>
<name>A0A662D3H8_UNCAE</name>
<evidence type="ECO:0000313" key="6">
    <source>
        <dbReference type="EMBL" id="RLE09654.1"/>
    </source>
</evidence>
<comment type="caution">
    <text evidence="6">The sequence shown here is derived from an EMBL/GenBank/DDBJ whole genome shotgun (WGS) entry which is preliminary data.</text>
</comment>
<dbReference type="GO" id="GO:0008170">
    <property type="term" value="F:N-methyltransferase activity"/>
    <property type="evidence" value="ECO:0007669"/>
    <property type="project" value="InterPro"/>
</dbReference>
<dbReference type="Gene3D" id="3.40.50.150">
    <property type="entry name" value="Vaccinia Virus protein VP39"/>
    <property type="match status" value="1"/>
</dbReference>
<dbReference type="GO" id="GO:0003677">
    <property type="term" value="F:DNA binding"/>
    <property type="evidence" value="ECO:0007669"/>
    <property type="project" value="InterPro"/>
</dbReference>
<gene>
    <name evidence="6" type="ORF">DRJ04_09720</name>
</gene>
<accession>A0A662D3H8</accession>
<sequence length="489" mass="56163">MQNSLYCGDNLHVLREYIHDESVDLIYLDPSFKKNQSYNALFQEKNGTQSPVKIKTFEDTWHWDLTTEETWTETVEKSPNRKLVNLMVAMRKFLGTNDMMAYLVMMAIRLQELHRVLKSTGSIYLHCDPAASHYLKLFMDSVFGGRNFQNEIIWHYVSLGHPKSRFSRNHDVILFYTKTQNRIFNQDDVRIPYNAKRLARATKDKNGNLVYVHGPGFSVTKVHPRGKVCDDVWFINIINSMAKERLGYPTQKPEALLERIIKASSNENNIVLDPFCGCGTTIVVAEKLKRKWIGIDITHLAIALMEYRLRDTFGDSVEYKVIGVPVSVKDAEDLAKRDRFQFQSWALSLVKAKPEPGDVADKGIDGRIYFHDDPKGKEAKEIIVQVKSGKVNRSMVRDLKGLVEREKAQIGVLITLRNPTRGMIGEAVSAGFYNSPGNKQYPRIQILTIEDLIRGEKIKRPIEGIWAINRTFKRAKKHKEKQGEQKGLF</sequence>
<dbReference type="InterPro" id="IPR029063">
    <property type="entry name" value="SAM-dependent_MTases_sf"/>
</dbReference>
<keyword evidence="1 6" id="KW-0489">Methyltransferase</keyword>
<evidence type="ECO:0000256" key="3">
    <source>
        <dbReference type="RuleBase" id="RU362026"/>
    </source>
</evidence>
<organism evidence="6 7">
    <name type="scientific">Aerophobetes bacterium</name>
    <dbReference type="NCBI Taxonomy" id="2030807"/>
    <lineage>
        <taxon>Bacteria</taxon>
        <taxon>Candidatus Aerophobota</taxon>
    </lineage>
</organism>
<dbReference type="Pfam" id="PF01555">
    <property type="entry name" value="N6_N4_Mtase"/>
    <property type="match status" value="1"/>
</dbReference>
<dbReference type="GO" id="GO:0005737">
    <property type="term" value="C:cytoplasm"/>
    <property type="evidence" value="ECO:0007669"/>
    <property type="project" value="TreeGrafter"/>
</dbReference>
<dbReference type="EC" id="2.1.1.-" evidence="3"/>
<evidence type="ECO:0000256" key="2">
    <source>
        <dbReference type="ARBA" id="ARBA00022679"/>
    </source>
</evidence>
<dbReference type="InterPro" id="IPR054557">
    <property type="entry name" value="NA-iREase1_dom"/>
</dbReference>
<proteinExistence type="inferred from homology"/>
<dbReference type="AlphaFoldDB" id="A0A662D3H8"/>
<dbReference type="PANTHER" id="PTHR13370:SF24">
    <property type="entry name" value="TYPE III RESTRICTION-MODIFICATION ENZYME STYLTI MOD SUBUNIT"/>
    <property type="match status" value="1"/>
</dbReference>